<sequence length="146" mass="14265">MDGQGMRAVKPFGLRSYVLLVLAVLTGLVAMHGLGPAPQPAAAHTAVTSHHASASCHQQAAASDAAASQGCVHADDPAGSGRGGHTEHADATCAAAGTVGAPVLPAPAVLPGHAESQAVLAHGITPGATACGRAPPSLSELQLLRI</sequence>
<dbReference type="AlphaFoldDB" id="A0A1E5Q0R7"/>
<protein>
    <submittedName>
        <fullName evidence="1">Uncharacterized protein</fullName>
    </submittedName>
</protein>
<evidence type="ECO:0000313" key="1">
    <source>
        <dbReference type="EMBL" id="OEJ35270.1"/>
    </source>
</evidence>
<accession>A0A1E5Q0R7</accession>
<dbReference type="Pfam" id="PF19650">
    <property type="entry name" value="DUF6153"/>
    <property type="match status" value="1"/>
</dbReference>
<dbReference type="InterPro" id="IPR046151">
    <property type="entry name" value="DUF6153"/>
</dbReference>
<keyword evidence="2" id="KW-1185">Reference proteome</keyword>
<evidence type="ECO:0000313" key="2">
    <source>
        <dbReference type="Proteomes" id="UP000095705"/>
    </source>
</evidence>
<gene>
    <name evidence="1" type="ORF">BGK67_31755</name>
</gene>
<reference evidence="1 2" key="1">
    <citation type="submission" date="2016-08" db="EMBL/GenBank/DDBJ databases">
        <title>The complete genome of Streptomyces subrutilus 10-1-1.</title>
        <authorList>
            <person name="Chen X."/>
        </authorList>
    </citation>
    <scope>NUCLEOTIDE SEQUENCE [LARGE SCALE GENOMIC DNA]</scope>
    <source>
        <strain evidence="1 2">10-1-1</strain>
    </source>
</reference>
<dbReference type="RefSeq" id="WP_069923456.1">
    <property type="nucleotide sequence ID" value="NZ_MEHK01000001.1"/>
</dbReference>
<name>A0A1E5Q0R7_9ACTN</name>
<proteinExistence type="predicted"/>
<dbReference type="EMBL" id="MEHK01000001">
    <property type="protein sequence ID" value="OEJ35270.1"/>
    <property type="molecule type" value="Genomic_DNA"/>
</dbReference>
<organism evidence="1 2">
    <name type="scientific">Streptomyces subrutilus</name>
    <dbReference type="NCBI Taxonomy" id="36818"/>
    <lineage>
        <taxon>Bacteria</taxon>
        <taxon>Bacillati</taxon>
        <taxon>Actinomycetota</taxon>
        <taxon>Actinomycetes</taxon>
        <taxon>Kitasatosporales</taxon>
        <taxon>Streptomycetaceae</taxon>
        <taxon>Streptomyces</taxon>
    </lineage>
</organism>
<comment type="caution">
    <text evidence="1">The sequence shown here is derived from an EMBL/GenBank/DDBJ whole genome shotgun (WGS) entry which is preliminary data.</text>
</comment>
<dbReference type="Proteomes" id="UP000095705">
    <property type="component" value="Unassembled WGS sequence"/>
</dbReference>